<gene>
    <name evidence="5" type="ORF">GCM10009119_36080</name>
</gene>
<keyword evidence="1" id="KW-0378">Hydrolase</keyword>
<evidence type="ECO:0000313" key="6">
    <source>
        <dbReference type="Proteomes" id="UP001500469"/>
    </source>
</evidence>
<keyword evidence="2" id="KW-0442">Lipid degradation</keyword>
<evidence type="ECO:0000256" key="2">
    <source>
        <dbReference type="ARBA" id="ARBA00022963"/>
    </source>
</evidence>
<dbReference type="Gene3D" id="3.40.50.1820">
    <property type="entry name" value="alpha/beta hydrolase"/>
    <property type="match status" value="1"/>
</dbReference>
<dbReference type="PANTHER" id="PTHR10272:SF0">
    <property type="entry name" value="PLATELET-ACTIVATING FACTOR ACETYLHYDROLASE"/>
    <property type="match status" value="1"/>
</dbReference>
<comment type="caution">
    <text evidence="5">The sequence shown here is derived from an EMBL/GenBank/DDBJ whole genome shotgun (WGS) entry which is preliminary data.</text>
</comment>
<dbReference type="Pfam" id="PF01738">
    <property type="entry name" value="DLH"/>
    <property type="match status" value="1"/>
</dbReference>
<proteinExistence type="predicted"/>
<feature type="domain" description="Dienelactone hydrolase" evidence="4">
    <location>
        <begin position="133"/>
        <end position="274"/>
    </location>
</feature>
<evidence type="ECO:0000256" key="3">
    <source>
        <dbReference type="ARBA" id="ARBA00023098"/>
    </source>
</evidence>
<name>A0ABP3YH82_9BACT</name>
<dbReference type="Proteomes" id="UP001500469">
    <property type="component" value="Unassembled WGS sequence"/>
</dbReference>
<dbReference type="SUPFAM" id="SSF53474">
    <property type="entry name" value="alpha/beta-Hydrolases"/>
    <property type="match status" value="1"/>
</dbReference>
<protein>
    <recommendedName>
        <fullName evidence="4">Dienelactone hydrolase domain-containing protein</fullName>
    </recommendedName>
</protein>
<keyword evidence="6" id="KW-1185">Reference proteome</keyword>
<keyword evidence="3" id="KW-0443">Lipid metabolism</keyword>
<reference evidence="6" key="1">
    <citation type="journal article" date="2019" name="Int. J. Syst. Evol. Microbiol.">
        <title>The Global Catalogue of Microorganisms (GCM) 10K type strain sequencing project: providing services to taxonomists for standard genome sequencing and annotation.</title>
        <authorList>
            <consortium name="The Broad Institute Genomics Platform"/>
            <consortium name="The Broad Institute Genome Sequencing Center for Infectious Disease"/>
            <person name="Wu L."/>
            <person name="Ma J."/>
        </authorList>
    </citation>
    <scope>NUCLEOTIDE SEQUENCE [LARGE SCALE GENOMIC DNA]</scope>
    <source>
        <strain evidence="6">JCM 16112</strain>
    </source>
</reference>
<dbReference type="SUPFAM" id="SSF48452">
    <property type="entry name" value="TPR-like"/>
    <property type="match status" value="1"/>
</dbReference>
<dbReference type="Gene3D" id="1.25.40.10">
    <property type="entry name" value="Tetratricopeptide repeat domain"/>
    <property type="match status" value="1"/>
</dbReference>
<dbReference type="EMBL" id="BAAAFI010000045">
    <property type="protein sequence ID" value="GAA0880638.1"/>
    <property type="molecule type" value="Genomic_DNA"/>
</dbReference>
<evidence type="ECO:0000313" key="5">
    <source>
        <dbReference type="EMBL" id="GAA0880638.1"/>
    </source>
</evidence>
<dbReference type="InterPro" id="IPR029058">
    <property type="entry name" value="AB_hydrolase_fold"/>
</dbReference>
<evidence type="ECO:0000259" key="4">
    <source>
        <dbReference type="Pfam" id="PF01738"/>
    </source>
</evidence>
<sequence length="513" mass="58546">MKRFLGAFLVLFQLSLAWGQTSLEKIMLKPGRYPVGFNHYLAHDSTRSYQRIYDWNNQSIPRPIPISIWYPSVDPPADTEPLKVVDYMQILKEEEEWEHLPDEQILNWFYYANTPANQSHLEENVTAFRNLNPARGKFPVVVYAPSYEASSIENFAICEYLASHGYLVIASPSRGADTRFFEGGTGKDLETQARDIEFLVKEIAGYPNANLEKIATVGFSFGGLSNVLSQVRNEQIKAIVSLDGSIKYQYPTLKKSPFFDINQVNVPFIHMAQKEIPEQVIEEDKLDSTLDQFEFYDSLKYSDAYQLQFHNLTHGHFSTLGVLFQERDKRQDKTDSEIMESYRWACVYALNFLNAYLKQDSKALVFLENQSHQNGVNSGLISATRKNAQKPIFTFQDFNELAAKQDYQNLKELYVQTKKNHPSLKLPEGNLNNLGLQLVFNPKTSQKGIKVFLLATDIYPNSANLFDSLAEGYLFLDDQANAKANFEKSLKLDSGNQNAINRLQQLSGNGPIR</sequence>
<organism evidence="5 6">
    <name type="scientific">Algoriphagus jejuensis</name>
    <dbReference type="NCBI Taxonomy" id="419934"/>
    <lineage>
        <taxon>Bacteria</taxon>
        <taxon>Pseudomonadati</taxon>
        <taxon>Bacteroidota</taxon>
        <taxon>Cytophagia</taxon>
        <taxon>Cytophagales</taxon>
        <taxon>Cyclobacteriaceae</taxon>
        <taxon>Algoriphagus</taxon>
    </lineage>
</organism>
<dbReference type="PANTHER" id="PTHR10272">
    <property type="entry name" value="PLATELET-ACTIVATING FACTOR ACETYLHYDROLASE"/>
    <property type="match status" value="1"/>
</dbReference>
<accession>A0ABP3YH82</accession>
<dbReference type="InterPro" id="IPR011990">
    <property type="entry name" value="TPR-like_helical_dom_sf"/>
</dbReference>
<dbReference type="RefSeq" id="WP_343854103.1">
    <property type="nucleotide sequence ID" value="NZ_BAAAFI010000045.1"/>
</dbReference>
<dbReference type="InterPro" id="IPR002925">
    <property type="entry name" value="Dienelactn_hydro"/>
</dbReference>
<evidence type="ECO:0000256" key="1">
    <source>
        <dbReference type="ARBA" id="ARBA00022801"/>
    </source>
</evidence>